<feature type="signal peptide" evidence="2">
    <location>
        <begin position="1"/>
        <end position="22"/>
    </location>
</feature>
<keyword evidence="2" id="KW-0732">Signal</keyword>
<evidence type="ECO:0000256" key="2">
    <source>
        <dbReference type="SAM" id="SignalP"/>
    </source>
</evidence>
<feature type="compositionally biased region" description="Acidic residues" evidence="1">
    <location>
        <begin position="124"/>
        <end position="135"/>
    </location>
</feature>
<dbReference type="AlphaFoldDB" id="A0A9P6LX61"/>
<accession>A0A9P6LX61</accession>
<evidence type="ECO:0000313" key="4">
    <source>
        <dbReference type="Proteomes" id="UP000738359"/>
    </source>
</evidence>
<gene>
    <name evidence="3" type="ORF">BGZ70_001240</name>
</gene>
<organism evidence="3 4">
    <name type="scientific">Mortierella alpina</name>
    <name type="common">Oleaginous fungus</name>
    <name type="synonym">Mortierella renispora</name>
    <dbReference type="NCBI Taxonomy" id="64518"/>
    <lineage>
        <taxon>Eukaryota</taxon>
        <taxon>Fungi</taxon>
        <taxon>Fungi incertae sedis</taxon>
        <taxon>Mucoromycota</taxon>
        <taxon>Mortierellomycotina</taxon>
        <taxon>Mortierellomycetes</taxon>
        <taxon>Mortierellales</taxon>
        <taxon>Mortierellaceae</taxon>
        <taxon>Mortierella</taxon>
    </lineage>
</organism>
<protein>
    <submittedName>
        <fullName evidence="3">Uncharacterized protein</fullName>
    </submittedName>
</protein>
<feature type="region of interest" description="Disordered" evidence="1">
    <location>
        <begin position="116"/>
        <end position="138"/>
    </location>
</feature>
<proteinExistence type="predicted"/>
<evidence type="ECO:0000256" key="1">
    <source>
        <dbReference type="SAM" id="MobiDB-lite"/>
    </source>
</evidence>
<sequence length="194" mass="22054">MFARSLFSLLAVATVAVQTCAAISDGPYRISLSNGDALGLLGPGDRGEPVRLLPPYFKDTWKIQNHEDKTITILHSKSRLYLAPRDQVEKGETILAVVSDKKFFWRLQSAGEDRMVIERADGGSGDDDDDEDDDSEAQRHLVLSQSPSWLVEISKYFEGYEGQEWEFERVDGFRHKTETHCGPWRFPRDSLQFQ</sequence>
<dbReference type="Proteomes" id="UP000738359">
    <property type="component" value="Unassembled WGS sequence"/>
</dbReference>
<reference evidence="3" key="1">
    <citation type="journal article" date="2020" name="Fungal Divers.">
        <title>Resolving the Mortierellaceae phylogeny through synthesis of multi-gene phylogenetics and phylogenomics.</title>
        <authorList>
            <person name="Vandepol N."/>
            <person name="Liber J."/>
            <person name="Desiro A."/>
            <person name="Na H."/>
            <person name="Kennedy M."/>
            <person name="Barry K."/>
            <person name="Grigoriev I.V."/>
            <person name="Miller A.N."/>
            <person name="O'Donnell K."/>
            <person name="Stajich J.E."/>
            <person name="Bonito G."/>
        </authorList>
    </citation>
    <scope>NUCLEOTIDE SEQUENCE</scope>
    <source>
        <strain evidence="3">CK1249</strain>
    </source>
</reference>
<dbReference type="Gene3D" id="2.80.10.50">
    <property type="match status" value="1"/>
</dbReference>
<dbReference type="EMBL" id="JAAAHY010001268">
    <property type="protein sequence ID" value="KAF9950741.1"/>
    <property type="molecule type" value="Genomic_DNA"/>
</dbReference>
<keyword evidence="4" id="KW-1185">Reference proteome</keyword>
<comment type="caution">
    <text evidence="3">The sequence shown here is derived from an EMBL/GenBank/DDBJ whole genome shotgun (WGS) entry which is preliminary data.</text>
</comment>
<name>A0A9P6LX61_MORAP</name>
<evidence type="ECO:0000313" key="3">
    <source>
        <dbReference type="EMBL" id="KAF9950741.1"/>
    </source>
</evidence>
<feature type="chain" id="PRO_5040188000" evidence="2">
    <location>
        <begin position="23"/>
        <end position="194"/>
    </location>
</feature>